<dbReference type="EMBL" id="OC922914">
    <property type="protein sequence ID" value="CAD7654510.1"/>
    <property type="molecule type" value="Genomic_DNA"/>
</dbReference>
<dbReference type="NCBIfam" id="NF005559">
    <property type="entry name" value="PRK07231.1"/>
    <property type="match status" value="2"/>
</dbReference>
<dbReference type="GO" id="GO:0016491">
    <property type="term" value="F:oxidoreductase activity"/>
    <property type="evidence" value="ECO:0007669"/>
    <property type="project" value="UniProtKB-KW"/>
</dbReference>
<dbReference type="Pfam" id="PF13561">
    <property type="entry name" value="adh_short_C2"/>
    <property type="match status" value="3"/>
</dbReference>
<organism evidence="2">
    <name type="scientific">Oppiella nova</name>
    <dbReference type="NCBI Taxonomy" id="334625"/>
    <lineage>
        <taxon>Eukaryota</taxon>
        <taxon>Metazoa</taxon>
        <taxon>Ecdysozoa</taxon>
        <taxon>Arthropoda</taxon>
        <taxon>Chelicerata</taxon>
        <taxon>Arachnida</taxon>
        <taxon>Acari</taxon>
        <taxon>Acariformes</taxon>
        <taxon>Sarcoptiformes</taxon>
        <taxon>Oribatida</taxon>
        <taxon>Brachypylina</taxon>
        <taxon>Oppioidea</taxon>
        <taxon>Oppiidae</taxon>
        <taxon>Oppiella</taxon>
    </lineage>
</organism>
<dbReference type="PRINTS" id="PR00080">
    <property type="entry name" value="SDRFAMILY"/>
</dbReference>
<dbReference type="PANTHER" id="PTHR43975">
    <property type="entry name" value="ZGC:101858"/>
    <property type="match status" value="1"/>
</dbReference>
<evidence type="ECO:0000313" key="2">
    <source>
        <dbReference type="EMBL" id="CAD7654510.1"/>
    </source>
</evidence>
<dbReference type="AlphaFoldDB" id="A0A7R9M728"/>
<dbReference type="InterPro" id="IPR002347">
    <property type="entry name" value="SDR_fam"/>
</dbReference>
<sequence length="639" mass="68541">MNTNVRSIQVLTQLVVPYLESTKGNIINISSVLGLIPSARAISYCMAKSALDMFTKCLALELGPRGVRVNSVNPAVIRTPFFETMTGSKDLLSVTEKQCQDNYPLRRIGEPEDVSEAVAYLCSPVASFITGAILPVDGGSLRAPISRTSIMNFNGNVALITGSSSGIGEAIALKLSSLGANVVITGRDDQRIQSVVKKCESFSNQKALGVRADLMVDNEVKDLVQKTIAEFGKIDILVNNAGVGCVTKFEDPAYLDSFDTVMNTNVRSIQVLTQLVVPYLESTKGNIINISSTSGLKPSTIGMSYNMAKCALDMFTKCLALELGPKGIRVNSVNPAGIRTPIFETVTGDKDSLTRFEMHCKTDYPLQRIGEPEDVAEAVAYLCSPVASFITGSSSGIGEAIALKLSSLGANVVITGRDDQRIQSVVKKCESLSKQKALGVRADIMVDTDVKNLVQKTIAEFGKIDILVNNAGIGPSAKFGEPGYLESYDKVMNTNVRSIQVLTQLVVPYLETTKGNIINISSVAGLKPSGRVMPYCMAKCALDMFTKCLALELGPKGVRVNSVNPAAIRTPIFETMTGNKDYLNTVEKQCQDNYPLRRIGEPEDVAEAVAYLCSPVASFITGAILPVDGGVLRAPMPAR</sequence>
<dbReference type="InterPro" id="IPR036291">
    <property type="entry name" value="NAD(P)-bd_dom_sf"/>
</dbReference>
<dbReference type="OrthoDB" id="47007at2759"/>
<dbReference type="FunFam" id="3.40.50.720:FF:000084">
    <property type="entry name" value="Short-chain dehydrogenase reductase"/>
    <property type="match status" value="3"/>
</dbReference>
<dbReference type="EMBL" id="CAJPVJ010008089">
    <property type="protein sequence ID" value="CAG2171697.1"/>
    <property type="molecule type" value="Genomic_DNA"/>
</dbReference>
<protein>
    <submittedName>
        <fullName evidence="2">Uncharacterized protein</fullName>
    </submittedName>
</protein>
<dbReference type="Gene3D" id="3.40.50.720">
    <property type="entry name" value="NAD(P)-binding Rossmann-like Domain"/>
    <property type="match status" value="3"/>
</dbReference>
<dbReference type="InterPro" id="IPR020904">
    <property type="entry name" value="Sc_DH/Rdtase_CS"/>
</dbReference>
<dbReference type="SUPFAM" id="SSF51735">
    <property type="entry name" value="NAD(P)-binding Rossmann-fold domains"/>
    <property type="match status" value="3"/>
</dbReference>
<dbReference type="Proteomes" id="UP000728032">
    <property type="component" value="Unassembled WGS sequence"/>
</dbReference>
<evidence type="ECO:0000313" key="3">
    <source>
        <dbReference type="Proteomes" id="UP000728032"/>
    </source>
</evidence>
<dbReference type="PANTHER" id="PTHR43975:SF2">
    <property type="entry name" value="EG:BACR7A4.14 PROTEIN-RELATED"/>
    <property type="match status" value="1"/>
</dbReference>
<dbReference type="PRINTS" id="PR00081">
    <property type="entry name" value="GDHRDH"/>
</dbReference>
<name>A0A7R9M728_9ACAR</name>
<keyword evidence="1" id="KW-0560">Oxidoreductase</keyword>
<evidence type="ECO:0000256" key="1">
    <source>
        <dbReference type="ARBA" id="ARBA00023002"/>
    </source>
</evidence>
<gene>
    <name evidence="2" type="ORF">ONB1V03_LOCUS11157</name>
</gene>
<reference evidence="2" key="1">
    <citation type="submission" date="2020-11" db="EMBL/GenBank/DDBJ databases">
        <authorList>
            <person name="Tran Van P."/>
        </authorList>
    </citation>
    <scope>NUCLEOTIDE SEQUENCE</scope>
</reference>
<proteinExistence type="predicted"/>
<accession>A0A7R9M728</accession>
<dbReference type="PROSITE" id="PS00061">
    <property type="entry name" value="ADH_SHORT"/>
    <property type="match status" value="1"/>
</dbReference>
<keyword evidence="3" id="KW-1185">Reference proteome</keyword>